<evidence type="ECO:0000313" key="2">
    <source>
        <dbReference type="Proteomes" id="UP001597115"/>
    </source>
</evidence>
<accession>A0ABW4HZX5</accession>
<keyword evidence="2" id="KW-1185">Reference proteome</keyword>
<reference evidence="2" key="1">
    <citation type="journal article" date="2019" name="Int. J. Syst. Evol. Microbiol.">
        <title>The Global Catalogue of Microorganisms (GCM) 10K type strain sequencing project: providing services to taxonomists for standard genome sequencing and annotation.</title>
        <authorList>
            <consortium name="The Broad Institute Genomics Platform"/>
            <consortium name="The Broad Institute Genome Sequencing Center for Infectious Disease"/>
            <person name="Wu L."/>
            <person name="Ma J."/>
        </authorList>
    </citation>
    <scope>NUCLEOTIDE SEQUENCE [LARGE SCALE GENOMIC DNA]</scope>
    <source>
        <strain evidence="2">CGMCC 1.16275</strain>
    </source>
</reference>
<evidence type="ECO:0008006" key="3">
    <source>
        <dbReference type="Google" id="ProtNLM"/>
    </source>
</evidence>
<dbReference type="Proteomes" id="UP001597115">
    <property type="component" value="Unassembled WGS sequence"/>
</dbReference>
<organism evidence="1 2">
    <name type="scientific">Sphingomonas tabacisoli</name>
    <dbReference type="NCBI Taxonomy" id="2249466"/>
    <lineage>
        <taxon>Bacteria</taxon>
        <taxon>Pseudomonadati</taxon>
        <taxon>Pseudomonadota</taxon>
        <taxon>Alphaproteobacteria</taxon>
        <taxon>Sphingomonadales</taxon>
        <taxon>Sphingomonadaceae</taxon>
        <taxon>Sphingomonas</taxon>
    </lineage>
</organism>
<gene>
    <name evidence="1" type="ORF">ACFSCW_02730</name>
</gene>
<proteinExistence type="predicted"/>
<name>A0ABW4HZX5_9SPHN</name>
<dbReference type="EMBL" id="JBHUDY010000001">
    <property type="protein sequence ID" value="MFD1610712.1"/>
    <property type="molecule type" value="Genomic_DNA"/>
</dbReference>
<dbReference type="RefSeq" id="WP_380886641.1">
    <property type="nucleotide sequence ID" value="NZ_JBHUDY010000001.1"/>
</dbReference>
<protein>
    <recommendedName>
        <fullName evidence="3">CdiI immunity protein domain-containing protein</fullName>
    </recommendedName>
</protein>
<evidence type="ECO:0000313" key="1">
    <source>
        <dbReference type="EMBL" id="MFD1610712.1"/>
    </source>
</evidence>
<comment type="caution">
    <text evidence="1">The sequence shown here is derived from an EMBL/GenBank/DDBJ whole genome shotgun (WGS) entry which is preliminary data.</text>
</comment>
<sequence length="75" mass="8373">MNDQSMSLPHLDVSIGYDAMRIFLEAYWQRGGCTSDDLAALLGALQRIENDGMPVDRAMWSDWLEAVNVAASKVR</sequence>